<evidence type="ECO:0000313" key="2">
    <source>
        <dbReference type="Proteomes" id="UP000006166"/>
    </source>
</evidence>
<accession>A0A806CAY0</accession>
<dbReference type="Proteomes" id="UP000006166">
    <property type="component" value="Plasmid SV1_lp28-2"/>
</dbReference>
<keyword evidence="2" id="KW-1185">Reference proteome</keyword>
<keyword evidence="1" id="KW-0449">Lipoprotein</keyword>
<name>A0A806CAY0_9SPIR</name>
<sequence>MILFLYPKKDALDKLEISNLEKLKNSFEKLLFMKSIVSDMLNQLLLDYQDDKNFIKTDTTKLESHTTTLQNQILEKNKEETELGEDILSIKDLLDTY</sequence>
<dbReference type="Pfam" id="PF05714">
    <property type="entry name" value="PFam54_60"/>
    <property type="match status" value="1"/>
</dbReference>
<dbReference type="Gene3D" id="1.10.3160.10">
    <property type="entry name" value="Bbcrasp-1"/>
    <property type="match status" value="1"/>
</dbReference>
<reference evidence="1 2" key="1">
    <citation type="journal article" date="2011" name="J. Bacteriol.">
        <title>Whole genome sequence of an unusual Borrelia burgdorferi sensu lato isolate.</title>
        <authorList>
            <person name="Casjens S.R."/>
            <person name="Fraser-Liggett C.M."/>
            <person name="Mongodin E.F."/>
            <person name="Qiu W.G."/>
            <person name="Dunn J.J."/>
            <person name="Luft B.J."/>
            <person name="Schutzer S.E."/>
        </authorList>
    </citation>
    <scope>NUCLEOTIDE SEQUENCE [LARGE SCALE GENOMIC DNA]</scope>
    <source>
        <strain evidence="1 2">SV1</strain>
    </source>
</reference>
<geneLocation type="plasmid" evidence="1 2">
    <name>SV1_lp28-2</name>
</geneLocation>
<proteinExistence type="predicted"/>
<dbReference type="InterPro" id="IPR008421">
    <property type="entry name" value="Borrelia_lipoprotein_PFam54/60"/>
</dbReference>
<protein>
    <submittedName>
        <fullName evidence="1">Borrelia burgdorferi virulent strain associated lipoprotein</fullName>
    </submittedName>
</protein>
<dbReference type="AlphaFoldDB" id="A0A806CAY0"/>
<keyword evidence="1" id="KW-0614">Plasmid</keyword>
<gene>
    <name evidence="1" type="ORF">BSV1_G20</name>
</gene>
<evidence type="ECO:0000313" key="1">
    <source>
        <dbReference type="EMBL" id="ACN93346.1"/>
    </source>
</evidence>
<organism evidence="1 2">
    <name type="scientific">Borreliella finlandensis</name>
    <dbReference type="NCBI Taxonomy" id="498741"/>
    <lineage>
        <taxon>Bacteria</taxon>
        <taxon>Pseudomonadati</taxon>
        <taxon>Spirochaetota</taxon>
        <taxon>Spirochaetia</taxon>
        <taxon>Spirochaetales</taxon>
        <taxon>Borreliaceae</taxon>
        <taxon>Borreliella</taxon>
    </lineage>
</organism>
<dbReference type="EMBL" id="CP001518">
    <property type="protein sequence ID" value="ACN93346.1"/>
    <property type="molecule type" value="Genomic_DNA"/>
</dbReference>